<keyword evidence="1" id="KW-1133">Transmembrane helix</keyword>
<organism evidence="2">
    <name type="scientific">Fomitopsis palustris</name>
    <dbReference type="NCBI Taxonomy" id="2870670"/>
    <lineage>
        <taxon>Eukaryota</taxon>
        <taxon>Fungi</taxon>
        <taxon>Dikarya</taxon>
        <taxon>Basidiomycota</taxon>
        <taxon>Agaricomycotina</taxon>
        <taxon>Agaricomycetes</taxon>
        <taxon>Polyporales</taxon>
        <taxon>Fomitopsis</taxon>
    </lineage>
</organism>
<gene>
    <name evidence="2" type="primary">orf227</name>
</gene>
<dbReference type="GeneID" id="32232919"/>
<reference evidence="2" key="1">
    <citation type="submission" date="2016-12" db="EMBL/GenBank/DDBJ databases">
        <title>Complete mitochondrial genome of the wood-decaying fungus Fomitopsis palustris.</title>
        <authorList>
            <person name="Tanaka Y."/>
            <person name="Suzuki T."/>
            <person name="Iigo M."/>
            <person name="Kurokura T."/>
            <person name="Toyama F."/>
            <person name="Dohra H."/>
            <person name="Konno N."/>
        </authorList>
    </citation>
    <scope>NUCLEOTIDE SEQUENCE</scope>
    <source>
        <strain evidence="2">FFPRI 0507</strain>
    </source>
</reference>
<proteinExistence type="predicted"/>
<protein>
    <submittedName>
        <fullName evidence="2">Uncharacterized protein</fullName>
    </submittedName>
</protein>
<name>A0A1V1G1Y5_9APHY</name>
<feature type="transmembrane region" description="Helical" evidence="1">
    <location>
        <begin position="41"/>
        <end position="58"/>
    </location>
</feature>
<accession>A0A1V1G1Y5</accession>
<dbReference type="AlphaFoldDB" id="A0A1V1G1Y5"/>
<dbReference type="RefSeq" id="YP_009355784.1">
    <property type="nucleotide sequence ID" value="NC_034349.1"/>
</dbReference>
<sequence length="227" mass="26476">MKTNNKTLSQRIWFGIKSGWEMPILPDHIIKLERENIYIKILRIIGPLSFFIIIIGLSKQFNPIIYYINFMVSFIYIIYKYIIAFYAVKQWFHYLRTGKFIVRKSPLDWIMTMLKSSVSGIKTVSKITIGTGMTYALCHELDDRLVENGKSPYFIPKLKFAIHKTGLDNAMDTFLTSMGITDMAQPVSSIYKKFLELNDVEKTEFETNTGLSYKDGLKIMDYLEKKK</sequence>
<dbReference type="EMBL" id="AP017926">
    <property type="protein sequence ID" value="BAX08579.1"/>
    <property type="molecule type" value="Genomic_DNA"/>
</dbReference>
<keyword evidence="1" id="KW-0472">Membrane</keyword>
<evidence type="ECO:0000256" key="1">
    <source>
        <dbReference type="SAM" id="Phobius"/>
    </source>
</evidence>
<evidence type="ECO:0000313" key="2">
    <source>
        <dbReference type="EMBL" id="BAX08579.1"/>
    </source>
</evidence>
<keyword evidence="2" id="KW-0496">Mitochondrion</keyword>
<feature type="transmembrane region" description="Helical" evidence="1">
    <location>
        <begin position="64"/>
        <end position="88"/>
    </location>
</feature>
<geneLocation type="mitochondrion" evidence="2"/>
<keyword evidence="1" id="KW-0812">Transmembrane</keyword>